<dbReference type="PANTHER" id="PTHR30346:SF0">
    <property type="entry name" value="HCA OPERON TRANSCRIPTIONAL ACTIVATOR HCAR"/>
    <property type="match status" value="1"/>
</dbReference>
<comment type="similarity">
    <text evidence="1">Belongs to the LysR transcriptional regulatory family.</text>
</comment>
<dbReference type="Gene3D" id="1.10.10.10">
    <property type="entry name" value="Winged helix-like DNA-binding domain superfamily/Winged helix DNA-binding domain"/>
    <property type="match status" value="1"/>
</dbReference>
<protein>
    <submittedName>
        <fullName evidence="6">LysR family transcriptional regulator</fullName>
    </submittedName>
</protein>
<dbReference type="CDD" id="cd08414">
    <property type="entry name" value="PBP2_LTTR_aromatics_like"/>
    <property type="match status" value="1"/>
</dbReference>
<evidence type="ECO:0000313" key="7">
    <source>
        <dbReference type="Proteomes" id="UP001199525"/>
    </source>
</evidence>
<dbReference type="InterPro" id="IPR000847">
    <property type="entry name" value="LysR_HTH_N"/>
</dbReference>
<dbReference type="SUPFAM" id="SSF46785">
    <property type="entry name" value="Winged helix' DNA-binding domain"/>
    <property type="match status" value="1"/>
</dbReference>
<keyword evidence="2" id="KW-0805">Transcription regulation</keyword>
<dbReference type="InterPro" id="IPR036388">
    <property type="entry name" value="WH-like_DNA-bd_sf"/>
</dbReference>
<feature type="domain" description="HTH lysR-type" evidence="5">
    <location>
        <begin position="1"/>
        <end position="58"/>
    </location>
</feature>
<accession>A0ABS8IAX3</accession>
<dbReference type="PROSITE" id="PS50931">
    <property type="entry name" value="HTH_LYSR"/>
    <property type="match status" value="1"/>
</dbReference>
<organism evidence="6 7">
    <name type="scientific">Nostoc favosum CHAB5714</name>
    <dbReference type="NCBI Taxonomy" id="2780399"/>
    <lineage>
        <taxon>Bacteria</taxon>
        <taxon>Bacillati</taxon>
        <taxon>Cyanobacteriota</taxon>
        <taxon>Cyanophyceae</taxon>
        <taxon>Nostocales</taxon>
        <taxon>Nostocaceae</taxon>
        <taxon>Nostoc</taxon>
        <taxon>Nostoc favosum</taxon>
    </lineage>
</organism>
<evidence type="ECO:0000256" key="4">
    <source>
        <dbReference type="ARBA" id="ARBA00023163"/>
    </source>
</evidence>
<evidence type="ECO:0000259" key="5">
    <source>
        <dbReference type="PROSITE" id="PS50931"/>
    </source>
</evidence>
<dbReference type="RefSeq" id="WP_229486243.1">
    <property type="nucleotide sequence ID" value="NZ_JAIVFQ010000027.1"/>
</dbReference>
<comment type="caution">
    <text evidence="6">The sequence shown here is derived from an EMBL/GenBank/DDBJ whole genome shotgun (WGS) entry which is preliminary data.</text>
</comment>
<evidence type="ECO:0000256" key="3">
    <source>
        <dbReference type="ARBA" id="ARBA00023125"/>
    </source>
</evidence>
<name>A0ABS8IAX3_9NOSO</name>
<evidence type="ECO:0000313" key="6">
    <source>
        <dbReference type="EMBL" id="MCC5601215.1"/>
    </source>
</evidence>
<evidence type="ECO:0000256" key="1">
    <source>
        <dbReference type="ARBA" id="ARBA00009437"/>
    </source>
</evidence>
<keyword evidence="3" id="KW-0238">DNA-binding</keyword>
<dbReference type="InterPro" id="IPR036390">
    <property type="entry name" value="WH_DNA-bd_sf"/>
</dbReference>
<proteinExistence type="inferred from homology"/>
<gene>
    <name evidence="6" type="ORF">LC586_18885</name>
</gene>
<keyword evidence="4" id="KW-0804">Transcription</keyword>
<dbReference type="SUPFAM" id="SSF53850">
    <property type="entry name" value="Periplasmic binding protein-like II"/>
    <property type="match status" value="1"/>
</dbReference>
<dbReference type="InterPro" id="IPR005119">
    <property type="entry name" value="LysR_subst-bd"/>
</dbReference>
<reference evidence="6 7" key="1">
    <citation type="journal article" date="2021" name="Microorganisms">
        <title>Genome Evolution of Filamentous Cyanobacterium Nostoc Species: From Facultative Symbiosis to Free Living.</title>
        <authorList>
            <person name="Huo D."/>
            <person name="Li H."/>
            <person name="Cai F."/>
            <person name="Guo X."/>
            <person name="Qiao Z."/>
            <person name="Wang W."/>
            <person name="Yu G."/>
            <person name="Li R."/>
        </authorList>
    </citation>
    <scope>NUCLEOTIDE SEQUENCE [LARGE SCALE GENOMIC DNA]</scope>
    <source>
        <strain evidence="6 7">CHAB 5714</strain>
    </source>
</reference>
<sequence length="305" mass="33924">MELRHLRYFVTVAEELHFGRAAQRLQIAQPPLSQQIRQLEQELGVELLYRTKRTVRLTEAGLAFLQQARQILVQSEQAIEVAQRASRGEVGCLAIGFVGSATCSLLPAAVRSFRRQFPDVRLMLHEMTTSEQIEALHDDRIQLGFICPPINDDELSVETVLQESFVAVLPEAHPLATQTQLSLASLAEESFILSPRHLGSGFYDQIIRLCQQAGFIPQVTQEAIQMQTIVSLVAAELGVALVPASLQNLQRAGVVYKPLEDQTLYVKLAVVWRSANTSPVLHQFLAQSRAVTRFSAAFKSLQAVE</sequence>
<dbReference type="Pfam" id="PF00126">
    <property type="entry name" value="HTH_1"/>
    <property type="match status" value="1"/>
</dbReference>
<dbReference type="EMBL" id="JAIVFQ010000027">
    <property type="protein sequence ID" value="MCC5601215.1"/>
    <property type="molecule type" value="Genomic_DNA"/>
</dbReference>
<evidence type="ECO:0000256" key="2">
    <source>
        <dbReference type="ARBA" id="ARBA00023015"/>
    </source>
</evidence>
<dbReference type="Proteomes" id="UP001199525">
    <property type="component" value="Unassembled WGS sequence"/>
</dbReference>
<dbReference type="PRINTS" id="PR00039">
    <property type="entry name" value="HTHLYSR"/>
</dbReference>
<dbReference type="Pfam" id="PF03466">
    <property type="entry name" value="LysR_substrate"/>
    <property type="match status" value="1"/>
</dbReference>
<dbReference type="PANTHER" id="PTHR30346">
    <property type="entry name" value="TRANSCRIPTIONAL DUAL REGULATOR HCAR-RELATED"/>
    <property type="match status" value="1"/>
</dbReference>
<keyword evidence="7" id="KW-1185">Reference proteome</keyword>
<dbReference type="Gene3D" id="3.40.190.10">
    <property type="entry name" value="Periplasmic binding protein-like II"/>
    <property type="match status" value="2"/>
</dbReference>